<name>A0ABX0RC27_9GAMM</name>
<reference evidence="1 2" key="1">
    <citation type="journal article" date="2019" name="bioRxiv">
        <title>Bacteria contribute to plant secondary compound degradation in a generalist herbivore system.</title>
        <authorList>
            <person name="Francoeur C.B."/>
            <person name="Khadempour L."/>
            <person name="Moreira-Soto R.D."/>
            <person name="Gotting K."/>
            <person name="Book A.J."/>
            <person name="Pinto-Tomas A.A."/>
            <person name="Keefover-Ring K."/>
            <person name="Currie C.R."/>
        </authorList>
    </citation>
    <scope>NUCLEOTIDE SEQUENCE [LARGE SCALE GENOMIC DNA]</scope>
    <source>
        <strain evidence="1">Acro-835</strain>
    </source>
</reference>
<organism evidence="1 2">
    <name type="scientific">Candidatus Pantoea multigeneris</name>
    <dbReference type="NCBI Taxonomy" id="2608357"/>
    <lineage>
        <taxon>Bacteria</taxon>
        <taxon>Pseudomonadati</taxon>
        <taxon>Pseudomonadota</taxon>
        <taxon>Gammaproteobacteria</taxon>
        <taxon>Enterobacterales</taxon>
        <taxon>Erwiniaceae</taxon>
        <taxon>Pantoea</taxon>
    </lineage>
</organism>
<dbReference type="RefSeq" id="WP_167015850.1">
    <property type="nucleotide sequence ID" value="NZ_VWXF01000006.1"/>
</dbReference>
<proteinExistence type="predicted"/>
<dbReference type="Proteomes" id="UP001515683">
    <property type="component" value="Unassembled WGS sequence"/>
</dbReference>
<keyword evidence="2" id="KW-1185">Reference proteome</keyword>
<comment type="caution">
    <text evidence="1">The sequence shown here is derived from an EMBL/GenBank/DDBJ whole genome shotgun (WGS) entry which is preliminary data.</text>
</comment>
<accession>A0ABX0RC27</accession>
<protein>
    <submittedName>
        <fullName evidence="1">DUF943 family protein</fullName>
    </submittedName>
</protein>
<dbReference type="EMBL" id="VWXF01000006">
    <property type="protein sequence ID" value="NIF22910.1"/>
    <property type="molecule type" value="Genomic_DNA"/>
</dbReference>
<dbReference type="InterPro" id="IPR010351">
    <property type="entry name" value="DUF943"/>
</dbReference>
<evidence type="ECO:0000313" key="1">
    <source>
        <dbReference type="EMBL" id="NIF22910.1"/>
    </source>
</evidence>
<sequence>MKKTLKLFILIVLSVSATVAYLRYEHKKVEIIITEHDRYSGLIIVDRLPWLTSDRVNWWIKNEDIILNDINSNKKGDFVTAYFIYPFGDGYKKEGKYDRICLESIPSPNNCLDKDLLMEVLYRKSGNTDFIFPGKIITRLQNGEIIVGNEN</sequence>
<dbReference type="Pfam" id="PF06092">
    <property type="entry name" value="DUF943"/>
    <property type="match status" value="1"/>
</dbReference>
<gene>
    <name evidence="1" type="ORF">F3J40_15030</name>
</gene>
<evidence type="ECO:0000313" key="2">
    <source>
        <dbReference type="Proteomes" id="UP001515683"/>
    </source>
</evidence>